<dbReference type="KEGG" id="mis:MICPUN_63143"/>
<dbReference type="RefSeq" id="XP_002509022.1">
    <property type="nucleotide sequence ID" value="XM_002508976.1"/>
</dbReference>
<gene>
    <name evidence="4" type="ORF">MICPUN_63143</name>
</gene>
<dbReference type="GeneID" id="8248141"/>
<feature type="region of interest" description="Disordered" evidence="2">
    <location>
        <begin position="284"/>
        <end position="319"/>
    </location>
</feature>
<feature type="coiled-coil region" evidence="1">
    <location>
        <begin position="624"/>
        <end position="679"/>
    </location>
</feature>
<sequence length="940" mass="99126">MVANAAAASLGAMQTNAALRRGSFVPSVRGVATFAPPRRLTRARFPVVRAAQGPAESNEDYEARLHAEATAAVERRILKVVPADLLGSIAIPQKLVEIRSYVRWEEAGKPEDTSREWQAREYQAALIDLKLEMLAGGNLNDVRRRYQLDTEFGEDSPMHSPSKEELEMLKKALAISKEPEYYSDEKAQEEIDAEATALAARVAAASAISAPGPAMPPPPVAAAAAAAAAPAPGDAKKAEKLRLKAEAEAQMKKLQEQMKALEEEEEEEDAELAKRVAAAATAVVPPPPPVPAPPAPAPAPAAQSSEAKPVFKPAGAAAPDTSKARALSAAKAAAEAELKAAEAEMRAAQAALKAAAAKREADAKKSATVLGDELRMGHVPADVAKSTYGVKAKAADLEAKAKAKKDAQKKVDALFIEPGVENPTQIKAEAKRLIEMELAKEEEILAAKRSTEPAKPVAVTPTPPASPVPRSPTAASIKSDIPELVDEVAGEVANIEDFQPKYVTGAAVDERLAKIEALHAAQLKAIKKEHEEELLKAKLSVETDGASSSAEKQLRAKLGELVRALEVSNKQCKGLKEKLAATSEELATEKKISGKAGEVLAAHKTNEMMIKTLKKELSVALEVQATAEKRAQAAEKEAAAAKVDMDVNTGKSESLEERVKELEAELSEAQEVIAEFKASWEADRKVIAVLSKMKDAPEAQAKIAAAAAEESSSSSVFSKWAAGVTRVLVGEPAADRDVAAEKLKASAIKWSPKYDAIEAEKAKAEKAKPYARQGGSATIAMLRARKETAERAVDENARARQANWLEAAEQATEAAAAFEEEKEEEEEPEPVKAPAPVKSNAVPAVPKARKIPLPGDKLPPAAPAKATAPSVPPPGANAVVKTAEDAVDIQKPPTATGKAAAPVAMPKPTAMPKFIPAASKAADDKKGPGGWSSSHLPPTR</sequence>
<protein>
    <recommendedName>
        <fullName evidence="3">DUF7067 domain-containing protein</fullName>
    </recommendedName>
</protein>
<feature type="compositionally biased region" description="Low complexity" evidence="2">
    <location>
        <begin position="852"/>
        <end position="869"/>
    </location>
</feature>
<evidence type="ECO:0000313" key="4">
    <source>
        <dbReference type="EMBL" id="ACO70280.1"/>
    </source>
</evidence>
<dbReference type="InterPro" id="IPR055495">
    <property type="entry name" value="CWD_DUF7067"/>
</dbReference>
<reference evidence="4 5" key="1">
    <citation type="journal article" date="2009" name="Science">
        <title>Green evolution and dynamic adaptations revealed by genomes of the marine picoeukaryotes Micromonas.</title>
        <authorList>
            <person name="Worden A.Z."/>
            <person name="Lee J.H."/>
            <person name="Mock T."/>
            <person name="Rouze P."/>
            <person name="Simmons M.P."/>
            <person name="Aerts A.L."/>
            <person name="Allen A.E."/>
            <person name="Cuvelier M.L."/>
            <person name="Derelle E."/>
            <person name="Everett M.V."/>
            <person name="Foulon E."/>
            <person name="Grimwood J."/>
            <person name="Gundlach H."/>
            <person name="Henrissat B."/>
            <person name="Napoli C."/>
            <person name="McDonald S.M."/>
            <person name="Parker M.S."/>
            <person name="Rombauts S."/>
            <person name="Salamov A."/>
            <person name="Von Dassow P."/>
            <person name="Badger J.H."/>
            <person name="Coutinho P.M."/>
            <person name="Demir E."/>
            <person name="Dubchak I."/>
            <person name="Gentemann C."/>
            <person name="Eikrem W."/>
            <person name="Gready J.E."/>
            <person name="John U."/>
            <person name="Lanier W."/>
            <person name="Lindquist E.A."/>
            <person name="Lucas S."/>
            <person name="Mayer K.F."/>
            <person name="Moreau H."/>
            <person name="Not F."/>
            <person name="Otillar R."/>
            <person name="Panaud O."/>
            <person name="Pangilinan J."/>
            <person name="Paulsen I."/>
            <person name="Piegu B."/>
            <person name="Poliakov A."/>
            <person name="Robbens S."/>
            <person name="Schmutz J."/>
            <person name="Toulza E."/>
            <person name="Wyss T."/>
            <person name="Zelensky A."/>
            <person name="Zhou K."/>
            <person name="Armbrust E.V."/>
            <person name="Bhattacharya D."/>
            <person name="Goodenough U.W."/>
            <person name="Van de Peer Y."/>
            <person name="Grigoriev I.V."/>
        </authorList>
    </citation>
    <scope>NUCLEOTIDE SEQUENCE [LARGE SCALE GENOMIC DNA]</scope>
    <source>
        <strain evidence="5">RCC299 / NOUM17</strain>
    </source>
</reference>
<feature type="compositionally biased region" description="Acidic residues" evidence="2">
    <location>
        <begin position="818"/>
        <end position="828"/>
    </location>
</feature>
<keyword evidence="1" id="KW-0175">Coiled coil</keyword>
<dbReference type="InParanoid" id="C1FJ21"/>
<evidence type="ECO:0000256" key="2">
    <source>
        <dbReference type="SAM" id="MobiDB-lite"/>
    </source>
</evidence>
<feature type="compositionally biased region" description="Pro residues" evidence="2">
    <location>
        <begin position="284"/>
        <end position="299"/>
    </location>
</feature>
<dbReference type="OMA" id="ENTSREW"/>
<feature type="compositionally biased region" description="Pro residues" evidence="2">
    <location>
        <begin position="461"/>
        <end position="470"/>
    </location>
</feature>
<dbReference type="STRING" id="296587.C1FJ21"/>
<dbReference type="Proteomes" id="UP000002009">
    <property type="component" value="Chromosome 12"/>
</dbReference>
<accession>C1FJ21</accession>
<feature type="compositionally biased region" description="Low complexity" evidence="2">
    <location>
        <begin position="808"/>
        <end position="817"/>
    </location>
</feature>
<feature type="coiled-coil region" evidence="1">
    <location>
        <begin position="324"/>
        <end position="360"/>
    </location>
</feature>
<feature type="coiled-coil region" evidence="1">
    <location>
        <begin position="235"/>
        <end position="274"/>
    </location>
</feature>
<organism evidence="4 5">
    <name type="scientific">Micromonas commoda (strain RCC299 / NOUM17 / CCMP2709)</name>
    <name type="common">Picoplanktonic green alga</name>
    <dbReference type="NCBI Taxonomy" id="296587"/>
    <lineage>
        <taxon>Eukaryota</taxon>
        <taxon>Viridiplantae</taxon>
        <taxon>Chlorophyta</taxon>
        <taxon>Mamiellophyceae</taxon>
        <taxon>Mamiellales</taxon>
        <taxon>Mamiellaceae</taxon>
        <taxon>Micromonas</taxon>
    </lineage>
</organism>
<keyword evidence="5" id="KW-1185">Reference proteome</keyword>
<dbReference type="Pfam" id="PF23229">
    <property type="entry name" value="DUF7067"/>
    <property type="match status" value="1"/>
</dbReference>
<dbReference type="OrthoDB" id="498982at2759"/>
<evidence type="ECO:0000313" key="5">
    <source>
        <dbReference type="Proteomes" id="UP000002009"/>
    </source>
</evidence>
<feature type="region of interest" description="Disordered" evidence="2">
    <location>
        <begin position="449"/>
        <end position="475"/>
    </location>
</feature>
<evidence type="ECO:0000259" key="3">
    <source>
        <dbReference type="Pfam" id="PF23229"/>
    </source>
</evidence>
<feature type="domain" description="DUF7067" evidence="3">
    <location>
        <begin position="95"/>
        <end position="147"/>
    </location>
</feature>
<feature type="compositionally biased region" description="Polar residues" evidence="2">
    <location>
        <begin position="931"/>
        <end position="940"/>
    </location>
</feature>
<feature type="compositionally biased region" description="Low complexity" evidence="2">
    <location>
        <begin position="891"/>
        <end position="906"/>
    </location>
</feature>
<dbReference type="EMBL" id="CP001577">
    <property type="protein sequence ID" value="ACO70280.1"/>
    <property type="molecule type" value="Genomic_DNA"/>
</dbReference>
<dbReference type="AlphaFoldDB" id="C1FJ21"/>
<name>C1FJ21_MICCC</name>
<evidence type="ECO:0000256" key="1">
    <source>
        <dbReference type="SAM" id="Coils"/>
    </source>
</evidence>
<feature type="region of interest" description="Disordered" evidence="2">
    <location>
        <begin position="808"/>
        <end position="940"/>
    </location>
</feature>
<proteinExistence type="predicted"/>